<gene>
    <name evidence="1" type="ORF">LCGC14_1910040</name>
</gene>
<accession>A0A0F9FTX0</accession>
<reference evidence="1" key="1">
    <citation type="journal article" date="2015" name="Nature">
        <title>Complex archaea that bridge the gap between prokaryotes and eukaryotes.</title>
        <authorList>
            <person name="Spang A."/>
            <person name="Saw J.H."/>
            <person name="Jorgensen S.L."/>
            <person name="Zaremba-Niedzwiedzka K."/>
            <person name="Martijn J."/>
            <person name="Lind A.E."/>
            <person name="van Eijk R."/>
            <person name="Schleper C."/>
            <person name="Guy L."/>
            <person name="Ettema T.J."/>
        </authorList>
    </citation>
    <scope>NUCLEOTIDE SEQUENCE</scope>
</reference>
<dbReference type="AlphaFoldDB" id="A0A0F9FTX0"/>
<name>A0A0F9FTX0_9ZZZZ</name>
<proteinExistence type="predicted"/>
<organism evidence="1">
    <name type="scientific">marine sediment metagenome</name>
    <dbReference type="NCBI Taxonomy" id="412755"/>
    <lineage>
        <taxon>unclassified sequences</taxon>
        <taxon>metagenomes</taxon>
        <taxon>ecological metagenomes</taxon>
    </lineage>
</organism>
<evidence type="ECO:0000313" key="1">
    <source>
        <dbReference type="EMBL" id="KKL89904.1"/>
    </source>
</evidence>
<sequence length="105" mass="11630">MRICQYKICKTTYKLRSGLDRKGQGEKMSIIVDGANVSIVHIRHDGRSHGVFSEDLEDFNGTKSEFFSLVENHLDLSVGALGGYELDVTVETANAVIRPQAKFGI</sequence>
<comment type="caution">
    <text evidence="1">The sequence shown here is derived from an EMBL/GenBank/DDBJ whole genome shotgun (WGS) entry which is preliminary data.</text>
</comment>
<protein>
    <submittedName>
        <fullName evidence="1">Uncharacterized protein</fullName>
    </submittedName>
</protein>
<dbReference type="EMBL" id="LAZR01020158">
    <property type="protein sequence ID" value="KKL89904.1"/>
    <property type="molecule type" value="Genomic_DNA"/>
</dbReference>